<dbReference type="Pfam" id="PF03352">
    <property type="entry name" value="Adenine_glyco"/>
    <property type="match status" value="1"/>
</dbReference>
<feature type="region of interest" description="Disordered" evidence="2">
    <location>
        <begin position="121"/>
        <end position="143"/>
    </location>
</feature>
<proteinExistence type="predicted"/>
<sequence length="189" mass="21010">MERCFGTGDPLYERYHDEEWGRLVPDEPDEAPLFERIALEGFQAGLSWVTVLRKREAFRRAFADFHPGVVAAYGEDDVTRLMGDPTLIRNERKIRAAINNARAVVVLHGRGMRLGDLLREHAPEPRASPPRSPVDIPGSTPESEALSVRLKELGFRLVGPVTMYATLQAVGLVNDHLAGCPWRHGPPPG</sequence>
<evidence type="ECO:0000256" key="1">
    <source>
        <dbReference type="PIRSR" id="PIRSR605019-1"/>
    </source>
</evidence>
<feature type="binding site" evidence="1">
    <location>
        <position position="4"/>
    </location>
    <ligand>
        <name>Zn(2+)</name>
        <dbReference type="ChEBI" id="CHEBI:29105"/>
    </ligand>
</feature>
<protein>
    <submittedName>
        <fullName evidence="3">DNA-3-methyladenine glycosylase I</fullName>
    </submittedName>
</protein>
<dbReference type="InterPro" id="IPR005019">
    <property type="entry name" value="Adenine_glyco"/>
</dbReference>
<accession>A0A3P1T816</accession>
<dbReference type="PANTHER" id="PTHR30037">
    <property type="entry name" value="DNA-3-METHYLADENINE GLYCOSYLASE 1"/>
    <property type="match status" value="1"/>
</dbReference>
<dbReference type="GO" id="GO:0008725">
    <property type="term" value="F:DNA-3-methyladenine glycosylase activity"/>
    <property type="evidence" value="ECO:0007669"/>
    <property type="project" value="InterPro"/>
</dbReference>
<feature type="binding site" evidence="1">
    <location>
        <position position="176"/>
    </location>
    <ligand>
        <name>Zn(2+)</name>
        <dbReference type="ChEBI" id="CHEBI:29105"/>
    </ligand>
</feature>
<keyword evidence="1" id="KW-0479">Metal-binding</keyword>
<dbReference type="InterPro" id="IPR011257">
    <property type="entry name" value="DNA_glycosylase"/>
</dbReference>
<gene>
    <name evidence="3" type="ORF">EII34_07045</name>
</gene>
<dbReference type="Gene3D" id="1.10.340.30">
    <property type="entry name" value="Hypothetical protein, domain 2"/>
    <property type="match status" value="1"/>
</dbReference>
<dbReference type="RefSeq" id="WP_124844327.1">
    <property type="nucleotide sequence ID" value="NZ_RQZG01000006.1"/>
</dbReference>
<evidence type="ECO:0000313" key="4">
    <source>
        <dbReference type="Proteomes" id="UP000280819"/>
    </source>
</evidence>
<dbReference type="OrthoDB" id="9807664at2"/>
<evidence type="ECO:0000313" key="3">
    <source>
        <dbReference type="EMBL" id="RRD05480.1"/>
    </source>
</evidence>
<dbReference type="SUPFAM" id="SSF48150">
    <property type="entry name" value="DNA-glycosylase"/>
    <property type="match status" value="1"/>
</dbReference>
<dbReference type="PANTHER" id="PTHR30037:SF4">
    <property type="entry name" value="DNA-3-METHYLADENINE GLYCOSYLASE I"/>
    <property type="match status" value="1"/>
</dbReference>
<organism evidence="3 4">
    <name type="scientific">Arachnia propionica</name>
    <dbReference type="NCBI Taxonomy" id="1750"/>
    <lineage>
        <taxon>Bacteria</taxon>
        <taxon>Bacillati</taxon>
        <taxon>Actinomycetota</taxon>
        <taxon>Actinomycetes</taxon>
        <taxon>Propionibacteriales</taxon>
        <taxon>Propionibacteriaceae</taxon>
        <taxon>Arachnia</taxon>
    </lineage>
</organism>
<dbReference type="EMBL" id="RQZG01000006">
    <property type="protein sequence ID" value="RRD05480.1"/>
    <property type="molecule type" value="Genomic_DNA"/>
</dbReference>
<comment type="caution">
    <text evidence="3">The sequence shown here is derived from an EMBL/GenBank/DDBJ whole genome shotgun (WGS) entry which is preliminary data.</text>
</comment>
<feature type="binding site" evidence="1">
    <location>
        <position position="180"/>
    </location>
    <ligand>
        <name>Zn(2+)</name>
        <dbReference type="ChEBI" id="CHEBI:29105"/>
    </ligand>
</feature>
<dbReference type="Proteomes" id="UP000280819">
    <property type="component" value="Unassembled WGS sequence"/>
</dbReference>
<evidence type="ECO:0000256" key="2">
    <source>
        <dbReference type="SAM" id="MobiDB-lite"/>
    </source>
</evidence>
<reference evidence="3 4" key="1">
    <citation type="submission" date="2018-11" db="EMBL/GenBank/DDBJ databases">
        <title>Genomes From Bacteria Associated with the Canine Oral Cavity: a Test Case for Automated Genome-Based Taxonomic Assignment.</title>
        <authorList>
            <person name="Coil D.A."/>
            <person name="Jospin G."/>
            <person name="Darling A.E."/>
            <person name="Wallis C."/>
            <person name="Davis I.J."/>
            <person name="Harris S."/>
            <person name="Eisen J.A."/>
            <person name="Holcombe L.J."/>
            <person name="O'Flynn C."/>
        </authorList>
    </citation>
    <scope>NUCLEOTIDE SEQUENCE [LARGE SCALE GENOMIC DNA]</scope>
    <source>
        <strain evidence="3 4">OH887_COT-365</strain>
    </source>
</reference>
<feature type="binding site" evidence="1">
    <location>
        <position position="16"/>
    </location>
    <ligand>
        <name>Zn(2+)</name>
        <dbReference type="ChEBI" id="CHEBI:29105"/>
    </ligand>
</feature>
<dbReference type="InterPro" id="IPR052891">
    <property type="entry name" value="DNA-3mA_glycosylase"/>
</dbReference>
<name>A0A3P1T816_9ACTN</name>
<keyword evidence="1" id="KW-0862">Zinc</keyword>
<dbReference type="GO" id="GO:0006284">
    <property type="term" value="P:base-excision repair"/>
    <property type="evidence" value="ECO:0007669"/>
    <property type="project" value="InterPro"/>
</dbReference>
<dbReference type="GO" id="GO:0046872">
    <property type="term" value="F:metal ion binding"/>
    <property type="evidence" value="ECO:0007669"/>
    <property type="project" value="UniProtKB-KW"/>
</dbReference>
<dbReference type="AlphaFoldDB" id="A0A3P1T816"/>